<name>A0A9P5TAB3_9AGAM</name>
<dbReference type="OrthoDB" id="3047760at2759"/>
<comment type="caution">
    <text evidence="1">The sequence shown here is derived from an EMBL/GenBank/DDBJ whole genome shotgun (WGS) entry which is preliminary data.</text>
</comment>
<organism evidence="1 2">
    <name type="scientific">Russula ochroleuca</name>
    <dbReference type="NCBI Taxonomy" id="152965"/>
    <lineage>
        <taxon>Eukaryota</taxon>
        <taxon>Fungi</taxon>
        <taxon>Dikarya</taxon>
        <taxon>Basidiomycota</taxon>
        <taxon>Agaricomycotina</taxon>
        <taxon>Agaricomycetes</taxon>
        <taxon>Russulales</taxon>
        <taxon>Russulaceae</taxon>
        <taxon>Russula</taxon>
    </lineage>
</organism>
<accession>A0A9P5TAB3</accession>
<gene>
    <name evidence="1" type="ORF">DFH94DRAFT_852703</name>
</gene>
<keyword evidence="2" id="KW-1185">Reference proteome</keyword>
<protein>
    <submittedName>
        <fullName evidence="1">Uncharacterized protein</fullName>
    </submittedName>
</protein>
<dbReference type="EMBL" id="WHVB01000006">
    <property type="protein sequence ID" value="KAF8481958.1"/>
    <property type="molecule type" value="Genomic_DNA"/>
</dbReference>
<proteinExistence type="predicted"/>
<reference evidence="1" key="1">
    <citation type="submission" date="2019-10" db="EMBL/GenBank/DDBJ databases">
        <authorList>
            <consortium name="DOE Joint Genome Institute"/>
            <person name="Kuo A."/>
            <person name="Miyauchi S."/>
            <person name="Kiss E."/>
            <person name="Drula E."/>
            <person name="Kohler A."/>
            <person name="Sanchez-Garcia M."/>
            <person name="Andreopoulos B."/>
            <person name="Barry K.W."/>
            <person name="Bonito G."/>
            <person name="Buee M."/>
            <person name="Carver A."/>
            <person name="Chen C."/>
            <person name="Cichocki N."/>
            <person name="Clum A."/>
            <person name="Culley D."/>
            <person name="Crous P.W."/>
            <person name="Fauchery L."/>
            <person name="Girlanda M."/>
            <person name="Hayes R."/>
            <person name="Keri Z."/>
            <person name="LaButti K."/>
            <person name="Lipzen A."/>
            <person name="Lombard V."/>
            <person name="Magnuson J."/>
            <person name="Maillard F."/>
            <person name="Morin E."/>
            <person name="Murat C."/>
            <person name="Nolan M."/>
            <person name="Ohm R."/>
            <person name="Pangilinan J."/>
            <person name="Pereira M."/>
            <person name="Perotto S."/>
            <person name="Peter M."/>
            <person name="Riley R."/>
            <person name="Sitrit Y."/>
            <person name="Stielow B."/>
            <person name="Szollosi G."/>
            <person name="Zifcakova L."/>
            <person name="Stursova M."/>
            <person name="Spatafora J.W."/>
            <person name="Tedersoo L."/>
            <person name="Vaario L.-M."/>
            <person name="Yamada A."/>
            <person name="Yan M."/>
            <person name="Wang P."/>
            <person name="Xu J."/>
            <person name="Bruns T."/>
            <person name="Baldrian P."/>
            <person name="Vilgalys R."/>
            <person name="Henrissat B."/>
            <person name="Grigoriev I.V."/>
            <person name="Hibbett D."/>
            <person name="Nagy L.G."/>
            <person name="Martin F.M."/>
        </authorList>
    </citation>
    <scope>NUCLEOTIDE SEQUENCE</scope>
    <source>
        <strain evidence="1">Prilba</strain>
    </source>
</reference>
<dbReference type="Proteomes" id="UP000759537">
    <property type="component" value="Unassembled WGS sequence"/>
</dbReference>
<evidence type="ECO:0000313" key="2">
    <source>
        <dbReference type="Proteomes" id="UP000759537"/>
    </source>
</evidence>
<dbReference type="AlphaFoldDB" id="A0A9P5TAB3"/>
<reference evidence="1" key="2">
    <citation type="journal article" date="2020" name="Nat. Commun.">
        <title>Large-scale genome sequencing of mycorrhizal fungi provides insights into the early evolution of symbiotic traits.</title>
        <authorList>
            <person name="Miyauchi S."/>
            <person name="Kiss E."/>
            <person name="Kuo A."/>
            <person name="Drula E."/>
            <person name="Kohler A."/>
            <person name="Sanchez-Garcia M."/>
            <person name="Morin E."/>
            <person name="Andreopoulos B."/>
            <person name="Barry K.W."/>
            <person name="Bonito G."/>
            <person name="Buee M."/>
            <person name="Carver A."/>
            <person name="Chen C."/>
            <person name="Cichocki N."/>
            <person name="Clum A."/>
            <person name="Culley D."/>
            <person name="Crous P.W."/>
            <person name="Fauchery L."/>
            <person name="Girlanda M."/>
            <person name="Hayes R.D."/>
            <person name="Keri Z."/>
            <person name="LaButti K."/>
            <person name="Lipzen A."/>
            <person name="Lombard V."/>
            <person name="Magnuson J."/>
            <person name="Maillard F."/>
            <person name="Murat C."/>
            <person name="Nolan M."/>
            <person name="Ohm R.A."/>
            <person name="Pangilinan J."/>
            <person name="Pereira M.F."/>
            <person name="Perotto S."/>
            <person name="Peter M."/>
            <person name="Pfister S."/>
            <person name="Riley R."/>
            <person name="Sitrit Y."/>
            <person name="Stielow J.B."/>
            <person name="Szollosi G."/>
            <person name="Zifcakova L."/>
            <person name="Stursova M."/>
            <person name="Spatafora J.W."/>
            <person name="Tedersoo L."/>
            <person name="Vaario L.M."/>
            <person name="Yamada A."/>
            <person name="Yan M."/>
            <person name="Wang P."/>
            <person name="Xu J."/>
            <person name="Bruns T."/>
            <person name="Baldrian P."/>
            <person name="Vilgalys R."/>
            <person name="Dunand C."/>
            <person name="Henrissat B."/>
            <person name="Grigoriev I.V."/>
            <person name="Hibbett D."/>
            <person name="Nagy L.G."/>
            <person name="Martin F.M."/>
        </authorList>
    </citation>
    <scope>NUCLEOTIDE SEQUENCE</scope>
    <source>
        <strain evidence="1">Prilba</strain>
    </source>
</reference>
<evidence type="ECO:0000313" key="1">
    <source>
        <dbReference type="EMBL" id="KAF8481958.1"/>
    </source>
</evidence>
<sequence length="241" mass="26469">MGEPTYLTDIPSVQADHPQLPAVLGLHILDEDIVAGEVIEPRNLVHARSVAKTLKAIKVAGNYPQITEEIVESSKLRAKAVEAAHCMAKYGPVNLQAINFQFAQINERLDGINGHLCGIDNRLDNMDASIVRLTAETCNSRAITHNQARVGKKYRPLQKTIAGHGLALAQACAHDDNLDLAAPVPVPNIGATPPGFVARLQNYRHAEIYEMIIFYNDNFGIVPGDTSLDKRVDKFRKFLTM</sequence>